<reference evidence="1" key="2">
    <citation type="submission" date="2020-09" db="EMBL/GenBank/DDBJ databases">
        <authorList>
            <person name="Sun Q."/>
            <person name="Kim S."/>
        </authorList>
    </citation>
    <scope>NUCLEOTIDE SEQUENCE</scope>
    <source>
        <strain evidence="1">KCTC 42650</strain>
    </source>
</reference>
<dbReference type="Proteomes" id="UP000626220">
    <property type="component" value="Unassembled WGS sequence"/>
</dbReference>
<evidence type="ECO:0000313" key="2">
    <source>
        <dbReference type="Proteomes" id="UP000626220"/>
    </source>
</evidence>
<dbReference type="AlphaFoldDB" id="A0A8J3M4F6"/>
<protein>
    <submittedName>
        <fullName evidence="1">Uncharacterized protein</fullName>
    </submittedName>
</protein>
<keyword evidence="2" id="KW-1185">Reference proteome</keyword>
<dbReference type="EMBL" id="BNCJ01000001">
    <property type="protein sequence ID" value="GHF37865.1"/>
    <property type="molecule type" value="Genomic_DNA"/>
</dbReference>
<accession>A0A8J3M4F6</accession>
<dbReference type="RefSeq" id="WP_189678662.1">
    <property type="nucleotide sequence ID" value="NZ_BNCJ01000001.1"/>
</dbReference>
<comment type="caution">
    <text evidence="1">The sequence shown here is derived from an EMBL/GenBank/DDBJ whole genome shotgun (WGS) entry which is preliminary data.</text>
</comment>
<reference evidence="1" key="1">
    <citation type="journal article" date="2014" name="Int. J. Syst. Evol. Microbiol.">
        <title>Complete genome sequence of Corynebacterium casei LMG S-19264T (=DSM 44701T), isolated from a smear-ripened cheese.</title>
        <authorList>
            <consortium name="US DOE Joint Genome Institute (JGI-PGF)"/>
            <person name="Walter F."/>
            <person name="Albersmeier A."/>
            <person name="Kalinowski J."/>
            <person name="Ruckert C."/>
        </authorList>
    </citation>
    <scope>NUCLEOTIDE SEQUENCE</scope>
    <source>
        <strain evidence="1">KCTC 42650</strain>
    </source>
</reference>
<organism evidence="1 2">
    <name type="scientific">Seohaeicola zhoushanensis</name>
    <dbReference type="NCBI Taxonomy" id="1569283"/>
    <lineage>
        <taxon>Bacteria</taxon>
        <taxon>Pseudomonadati</taxon>
        <taxon>Pseudomonadota</taxon>
        <taxon>Alphaproteobacteria</taxon>
        <taxon>Rhodobacterales</taxon>
        <taxon>Roseobacteraceae</taxon>
        <taxon>Seohaeicola</taxon>
    </lineage>
</organism>
<name>A0A8J3M4F6_9RHOB</name>
<evidence type="ECO:0000313" key="1">
    <source>
        <dbReference type="EMBL" id="GHF37865.1"/>
    </source>
</evidence>
<sequence length="53" mass="5943">MIENPTNMDTLRAMNRAHEERGKAMRAMLAWLFRRAQPARDVTCSAAAPIAAE</sequence>
<proteinExistence type="predicted"/>
<gene>
    <name evidence="1" type="ORF">GCM10017056_07270</name>
</gene>